<dbReference type="InterPro" id="IPR036383">
    <property type="entry name" value="TSP1_rpt_sf"/>
</dbReference>
<evidence type="ECO:0000313" key="7">
    <source>
        <dbReference type="EMBL" id="KAK6590338.1"/>
    </source>
</evidence>
<dbReference type="SMART" id="SM00181">
    <property type="entry name" value="EGF"/>
    <property type="match status" value="1"/>
</dbReference>
<sequence length="719" mass="81999">MAAKIFDNKSRSKYDSKYTFKQIFRRKYSLRMNNLLFKLFIIIYTIVFNIALLECNSEIIKNKAREEEILVGRSIMNTDIREMCENNIFNSKDYFSGISNGELKICSIPEEGLHGLRDENFNNNDIMLVKRSYEKYKNINEGIRENKREFNKRMYKKADGIKELEGVKISSLGLNAKSKYERRKRRDVNLDNLFFSNKGKIWNYENELYDSNKYRTGGNLEIRNETINHNFLINETNNLVLFNHGLHKYQKQLINRYYLYDRAEEKHTNTIVYPEGVLSKHTPYNYLADYVTDYIISDVSEPKVLGWPLDHIVFINSVVNDDGALKIEVKTASGNTGFYFSIYNSAYETGCAGYSRRDETNFFHLAGFPIQVQLVRKLFGFIVFIDGARRPKLDIIDCYASVPVSVSVTTGKESKILPAVEDCKISQWTDWSSCSKTCSTGSKVRFRSVIMPRMNGGVPCPALLDTTSCNVDIDCSPCNYSIWTSWSECSSSCGKGTSTRTRYLISAIQSPDLCIDTTEIKTCRETFCAEDCILTEWSEWSECSTTCNTGTQFSSRSVVKPESNGGSCELELTKTQTCNTAACLLPCDPSPCLNGASCTELPMSNYICVCNPFYNGELCESFVLPWWIYYIFVVFGFLVIGLFYKYFLSNALAPNSATPNYGNYLGDDIIPELNASGPPPPQYMMEQNPYAGNYFYYGGVGDDSNYSGAYFQNDGNWNY</sequence>
<dbReference type="InterPro" id="IPR044004">
    <property type="entry name" value="TSP1_spondin_dom"/>
</dbReference>
<dbReference type="PROSITE" id="PS00022">
    <property type="entry name" value="EGF_1"/>
    <property type="match status" value="1"/>
</dbReference>
<feature type="domain" description="EGF-like" evidence="6">
    <location>
        <begin position="584"/>
        <end position="620"/>
    </location>
</feature>
<name>A0AAV9Y0U6_9CRYT</name>
<dbReference type="PANTHER" id="PTHR20920">
    <property type="entry name" value="RPE-SPONDIN"/>
    <property type="match status" value="1"/>
</dbReference>
<dbReference type="SUPFAM" id="SSF57196">
    <property type="entry name" value="EGF/Laminin"/>
    <property type="match status" value="1"/>
</dbReference>
<dbReference type="InterPro" id="IPR039942">
    <property type="entry name" value="SBSPO"/>
</dbReference>
<evidence type="ECO:0000256" key="4">
    <source>
        <dbReference type="PROSITE-ProRule" id="PRU00076"/>
    </source>
</evidence>
<feature type="disulfide bond" evidence="4">
    <location>
        <begin position="610"/>
        <end position="619"/>
    </location>
</feature>
<keyword evidence="5" id="KW-1133">Transmembrane helix</keyword>
<dbReference type="Gene3D" id="2.10.25.10">
    <property type="entry name" value="Laminin"/>
    <property type="match status" value="1"/>
</dbReference>
<dbReference type="Gene3D" id="2.20.100.10">
    <property type="entry name" value="Thrombospondin type-1 (TSP1) repeat"/>
    <property type="match status" value="3"/>
</dbReference>
<organism evidence="7 8">
    <name type="scientific">Cryptosporidium xiaoi</name>
    <dbReference type="NCBI Taxonomy" id="659607"/>
    <lineage>
        <taxon>Eukaryota</taxon>
        <taxon>Sar</taxon>
        <taxon>Alveolata</taxon>
        <taxon>Apicomplexa</taxon>
        <taxon>Conoidasida</taxon>
        <taxon>Coccidia</taxon>
        <taxon>Eucoccidiorida</taxon>
        <taxon>Eimeriorina</taxon>
        <taxon>Cryptosporidiidae</taxon>
        <taxon>Cryptosporidium</taxon>
    </lineage>
</organism>
<dbReference type="InterPro" id="IPR000742">
    <property type="entry name" value="EGF"/>
</dbReference>
<evidence type="ECO:0000256" key="5">
    <source>
        <dbReference type="SAM" id="Phobius"/>
    </source>
</evidence>
<keyword evidence="5" id="KW-0812">Transmembrane</keyword>
<keyword evidence="1" id="KW-0732">Signal</keyword>
<dbReference type="InterPro" id="IPR000884">
    <property type="entry name" value="TSP1_rpt"/>
</dbReference>
<dbReference type="Pfam" id="PF19028">
    <property type="entry name" value="TSP1_spondin"/>
    <property type="match status" value="2"/>
</dbReference>
<comment type="caution">
    <text evidence="7">The sequence shown here is derived from an EMBL/GenBank/DDBJ whole genome shotgun (WGS) entry which is preliminary data.</text>
</comment>
<evidence type="ECO:0000256" key="2">
    <source>
        <dbReference type="ARBA" id="ARBA00023157"/>
    </source>
</evidence>
<keyword evidence="3" id="KW-0325">Glycoprotein</keyword>
<proteinExistence type="predicted"/>
<keyword evidence="2 4" id="KW-1015">Disulfide bond</keyword>
<dbReference type="SMART" id="SM00209">
    <property type="entry name" value="TSP1"/>
    <property type="match status" value="3"/>
</dbReference>
<dbReference type="AlphaFoldDB" id="A0AAV9Y0U6"/>
<dbReference type="SUPFAM" id="SSF82895">
    <property type="entry name" value="TSP-1 type 1 repeat"/>
    <property type="match status" value="3"/>
</dbReference>
<feature type="transmembrane region" description="Helical" evidence="5">
    <location>
        <begin position="35"/>
        <end position="53"/>
    </location>
</feature>
<evidence type="ECO:0000256" key="3">
    <source>
        <dbReference type="ARBA" id="ARBA00023180"/>
    </source>
</evidence>
<comment type="caution">
    <text evidence="4">Lacks conserved residue(s) required for the propagation of feature annotation.</text>
</comment>
<keyword evidence="8" id="KW-1185">Reference proteome</keyword>
<feature type="transmembrane region" description="Helical" evidence="5">
    <location>
        <begin position="626"/>
        <end position="647"/>
    </location>
</feature>
<keyword evidence="5" id="KW-0472">Membrane</keyword>
<dbReference type="PROSITE" id="PS50092">
    <property type="entry name" value="TSP1"/>
    <property type="match status" value="3"/>
</dbReference>
<evidence type="ECO:0000256" key="1">
    <source>
        <dbReference type="ARBA" id="ARBA00022729"/>
    </source>
</evidence>
<gene>
    <name evidence="7" type="ORF">RS030_162444</name>
</gene>
<protein>
    <submittedName>
        <fullName evidence="7">Extracellular membrane associated protein</fullName>
    </submittedName>
</protein>
<evidence type="ECO:0000313" key="8">
    <source>
        <dbReference type="Proteomes" id="UP001311799"/>
    </source>
</evidence>
<evidence type="ECO:0000259" key="6">
    <source>
        <dbReference type="PROSITE" id="PS50026"/>
    </source>
</evidence>
<reference evidence="7 8" key="1">
    <citation type="submission" date="2023-10" db="EMBL/GenBank/DDBJ databases">
        <title>Comparative genomics analysis reveals potential genetic determinants of host preference in Cryptosporidium xiaoi.</title>
        <authorList>
            <person name="Xiao L."/>
            <person name="Li J."/>
        </authorList>
    </citation>
    <scope>NUCLEOTIDE SEQUENCE [LARGE SCALE GENOMIC DNA]</scope>
    <source>
        <strain evidence="7 8">52996</strain>
    </source>
</reference>
<dbReference type="EMBL" id="JAWDEY010000007">
    <property type="protein sequence ID" value="KAK6590338.1"/>
    <property type="molecule type" value="Genomic_DNA"/>
</dbReference>
<accession>A0AAV9Y0U6</accession>
<dbReference type="Proteomes" id="UP001311799">
    <property type="component" value="Unassembled WGS sequence"/>
</dbReference>
<keyword evidence="4" id="KW-0245">EGF-like domain</keyword>
<dbReference type="PROSITE" id="PS50026">
    <property type="entry name" value="EGF_3"/>
    <property type="match status" value="1"/>
</dbReference>
<dbReference type="Pfam" id="PF00090">
    <property type="entry name" value="TSP_1"/>
    <property type="match status" value="1"/>
</dbReference>
<dbReference type="PANTHER" id="PTHR20920:SF5">
    <property type="entry name" value="SMB DOMAIN-CONTAINING PROTEIN"/>
    <property type="match status" value="1"/>
</dbReference>